<dbReference type="InterPro" id="IPR037171">
    <property type="entry name" value="NagB/RpiA_transferase-like"/>
</dbReference>
<feature type="domain" description="Glucosamine/galactosamine-6-phosphate isomerase" evidence="1">
    <location>
        <begin position="1"/>
        <end position="78"/>
    </location>
</feature>
<dbReference type="Pfam" id="PF01182">
    <property type="entry name" value="Glucosamine_iso"/>
    <property type="match status" value="1"/>
</dbReference>
<evidence type="ECO:0000313" key="2">
    <source>
        <dbReference type="EMBL" id="AEQ17882.1"/>
    </source>
</evidence>
<reference evidence="2" key="1">
    <citation type="submission" date="2011-09" db="EMBL/GenBank/DDBJ databases">
        <title>The odds of duplicate gene persistence after polyploidization.</title>
        <authorList>
            <person name="Chain F.J.J."/>
            <person name="Evans B.J."/>
            <person name="Dushoff J."/>
        </authorList>
    </citation>
    <scope>NUCLEOTIDE SEQUENCE</scope>
    <source>
        <tissue evidence="2">Liver</tissue>
    </source>
</reference>
<dbReference type="GO" id="GO:0005975">
    <property type="term" value="P:carbohydrate metabolic process"/>
    <property type="evidence" value="ECO:0007669"/>
    <property type="project" value="InterPro"/>
</dbReference>
<feature type="non-terminal residue" evidence="2">
    <location>
        <position position="83"/>
    </location>
</feature>
<dbReference type="AlphaFoldDB" id="G5E051"/>
<evidence type="ECO:0000259" key="1">
    <source>
        <dbReference type="Pfam" id="PF01182"/>
    </source>
</evidence>
<feature type="non-terminal residue" evidence="2">
    <location>
        <position position="1"/>
    </location>
</feature>
<protein>
    <submittedName>
        <fullName evidence="2">Putative hexose-6-phosphate dehydrogenase (Glucose 1-dehydrogenase)</fullName>
    </submittedName>
</protein>
<accession>G5E051</accession>
<proteinExistence type="evidence at transcript level"/>
<dbReference type="EMBL" id="JP286765">
    <property type="protein sequence ID" value="AEQ17882.1"/>
    <property type="molecule type" value="mRNA"/>
</dbReference>
<dbReference type="InterPro" id="IPR006148">
    <property type="entry name" value="Glc/Gal-6P_isomerase"/>
</dbReference>
<dbReference type="SUPFAM" id="SSF100950">
    <property type="entry name" value="NagB/RpiA/CoA transferase-like"/>
    <property type="match status" value="1"/>
</dbReference>
<name>G5E051_9PIPI</name>
<sequence length="83" mass="9064">LLQHVRVPYINIHPMPVNRNQRLCAKEDLGNELYAQEISAFVGNSSFDMVILGLGNDGHTASIFPGAEDGIKGDKPVLFTESP</sequence>
<organism evidence="2">
    <name type="scientific">Hymenochirus curtipes</name>
    <name type="common">western dwarf clawed frog</name>
    <dbReference type="NCBI Taxonomy" id="8362"/>
    <lineage>
        <taxon>Eukaryota</taxon>
        <taxon>Metazoa</taxon>
        <taxon>Chordata</taxon>
        <taxon>Craniata</taxon>
        <taxon>Vertebrata</taxon>
        <taxon>Euteleostomi</taxon>
        <taxon>Amphibia</taxon>
        <taxon>Batrachia</taxon>
        <taxon>Anura</taxon>
        <taxon>Pipoidea</taxon>
        <taxon>Pipidae</taxon>
        <taxon>Pipinae</taxon>
        <taxon>Hymenochirus</taxon>
    </lineage>
</organism>
<dbReference type="Gene3D" id="3.40.50.1360">
    <property type="match status" value="1"/>
</dbReference>